<evidence type="ECO:0000256" key="1">
    <source>
        <dbReference type="ARBA" id="ARBA00022690"/>
    </source>
</evidence>
<proteinExistence type="predicted"/>
<reference evidence="6 7" key="1">
    <citation type="submission" date="2013-12" db="EMBL/GenBank/DDBJ databases">
        <title>Draft genome of the parsitic nematode Ancylostoma duodenale.</title>
        <authorList>
            <person name="Mitreva M."/>
        </authorList>
    </citation>
    <scope>NUCLEOTIDE SEQUENCE [LARGE SCALE GENOMIC DNA]</scope>
    <source>
        <strain evidence="6 7">Zhejiang</strain>
    </source>
</reference>
<dbReference type="CDD" id="cd00109">
    <property type="entry name" value="Kunitz-type"/>
    <property type="match status" value="1"/>
</dbReference>
<name>A0A0C2CQQ0_9BILA</name>
<dbReference type="Gene3D" id="4.10.410.10">
    <property type="entry name" value="Pancreatic trypsin inhibitor Kunitz domain"/>
    <property type="match status" value="1"/>
</dbReference>
<evidence type="ECO:0000256" key="3">
    <source>
        <dbReference type="ARBA" id="ARBA00023157"/>
    </source>
</evidence>
<feature type="signal peptide" evidence="4">
    <location>
        <begin position="1"/>
        <end position="20"/>
    </location>
</feature>
<evidence type="ECO:0000313" key="7">
    <source>
        <dbReference type="Proteomes" id="UP000054047"/>
    </source>
</evidence>
<keyword evidence="2" id="KW-0722">Serine protease inhibitor</keyword>
<sequence>MRTFLLALFFVVFCTFCVDTMSSYQYDENSYRPQDNSYQQQTLDSRLKCLRPRHIGQKRCRARFIRYAYSSASRDCVQFNYGGCNAGPNNFETIDECRRTCVKQNNQQGLKTGYYRP</sequence>
<keyword evidence="1" id="KW-0646">Protease inhibitor</keyword>
<keyword evidence="4" id="KW-0732">Signal</keyword>
<dbReference type="InterPro" id="IPR002223">
    <property type="entry name" value="Kunitz_BPTI"/>
</dbReference>
<dbReference type="SMART" id="SM00131">
    <property type="entry name" value="KU"/>
    <property type="match status" value="1"/>
</dbReference>
<dbReference type="InterPro" id="IPR036880">
    <property type="entry name" value="Kunitz_BPTI_sf"/>
</dbReference>
<dbReference type="Proteomes" id="UP000054047">
    <property type="component" value="Unassembled WGS sequence"/>
</dbReference>
<keyword evidence="3" id="KW-1015">Disulfide bond</keyword>
<feature type="chain" id="PRO_5002163795" evidence="4">
    <location>
        <begin position="21"/>
        <end position="117"/>
    </location>
</feature>
<dbReference type="AlphaFoldDB" id="A0A0C2CQQ0"/>
<protein>
    <submittedName>
        <fullName evidence="6">Kunitz/Bovine pancreatic trypsin inhibitor domain protein</fullName>
    </submittedName>
</protein>
<evidence type="ECO:0000259" key="5">
    <source>
        <dbReference type="PROSITE" id="PS50279"/>
    </source>
</evidence>
<dbReference type="OrthoDB" id="6775666at2759"/>
<feature type="domain" description="BPTI/Kunitz inhibitor" evidence="5">
    <location>
        <begin position="49"/>
        <end position="101"/>
    </location>
</feature>
<dbReference type="PROSITE" id="PS00280">
    <property type="entry name" value="BPTI_KUNITZ_1"/>
    <property type="match status" value="1"/>
</dbReference>
<evidence type="ECO:0000313" key="6">
    <source>
        <dbReference type="EMBL" id="KIH52122.1"/>
    </source>
</evidence>
<evidence type="ECO:0000256" key="4">
    <source>
        <dbReference type="SAM" id="SignalP"/>
    </source>
</evidence>
<organism evidence="6 7">
    <name type="scientific">Ancylostoma duodenale</name>
    <dbReference type="NCBI Taxonomy" id="51022"/>
    <lineage>
        <taxon>Eukaryota</taxon>
        <taxon>Metazoa</taxon>
        <taxon>Ecdysozoa</taxon>
        <taxon>Nematoda</taxon>
        <taxon>Chromadorea</taxon>
        <taxon>Rhabditida</taxon>
        <taxon>Rhabditina</taxon>
        <taxon>Rhabditomorpha</taxon>
        <taxon>Strongyloidea</taxon>
        <taxon>Ancylostomatidae</taxon>
        <taxon>Ancylostomatinae</taxon>
        <taxon>Ancylostoma</taxon>
    </lineage>
</organism>
<dbReference type="PANTHER" id="PTHR10083:SF374">
    <property type="entry name" value="BPTI_KUNITZ INHIBITOR DOMAIN-CONTAINING PROTEIN"/>
    <property type="match status" value="1"/>
</dbReference>
<gene>
    <name evidence="6" type="ORF">ANCDUO_17778</name>
</gene>
<dbReference type="GO" id="GO:0005615">
    <property type="term" value="C:extracellular space"/>
    <property type="evidence" value="ECO:0007669"/>
    <property type="project" value="TreeGrafter"/>
</dbReference>
<accession>A0A0C2CQQ0</accession>
<keyword evidence="7" id="KW-1185">Reference proteome</keyword>
<dbReference type="Pfam" id="PF00014">
    <property type="entry name" value="Kunitz_BPTI"/>
    <property type="match status" value="1"/>
</dbReference>
<dbReference type="InterPro" id="IPR050098">
    <property type="entry name" value="TFPI/VKTCI-like"/>
</dbReference>
<dbReference type="InterPro" id="IPR020901">
    <property type="entry name" value="Prtase_inh_Kunz-CS"/>
</dbReference>
<dbReference type="EMBL" id="KN744505">
    <property type="protein sequence ID" value="KIH52122.1"/>
    <property type="molecule type" value="Genomic_DNA"/>
</dbReference>
<dbReference type="SUPFAM" id="SSF57362">
    <property type="entry name" value="BPTI-like"/>
    <property type="match status" value="1"/>
</dbReference>
<dbReference type="GO" id="GO:0004867">
    <property type="term" value="F:serine-type endopeptidase inhibitor activity"/>
    <property type="evidence" value="ECO:0007669"/>
    <property type="project" value="UniProtKB-KW"/>
</dbReference>
<dbReference type="PROSITE" id="PS50279">
    <property type="entry name" value="BPTI_KUNITZ_2"/>
    <property type="match status" value="1"/>
</dbReference>
<dbReference type="PANTHER" id="PTHR10083">
    <property type="entry name" value="KUNITZ-TYPE PROTEASE INHIBITOR-RELATED"/>
    <property type="match status" value="1"/>
</dbReference>
<evidence type="ECO:0000256" key="2">
    <source>
        <dbReference type="ARBA" id="ARBA00022900"/>
    </source>
</evidence>